<evidence type="ECO:0000256" key="3">
    <source>
        <dbReference type="ARBA" id="ARBA00022692"/>
    </source>
</evidence>
<dbReference type="InterPro" id="IPR036259">
    <property type="entry name" value="MFS_trans_sf"/>
</dbReference>
<keyword evidence="9" id="KW-1185">Reference proteome</keyword>
<evidence type="ECO:0000313" key="9">
    <source>
        <dbReference type="Proteomes" id="UP000294558"/>
    </source>
</evidence>
<dbReference type="Proteomes" id="UP000294558">
    <property type="component" value="Unassembled WGS sequence"/>
</dbReference>
<gene>
    <name evidence="8" type="ORF">BDK89_3711</name>
</gene>
<dbReference type="InterPro" id="IPR020846">
    <property type="entry name" value="MFS_dom"/>
</dbReference>
<protein>
    <submittedName>
        <fullName evidence="8">MFS transporter</fullName>
    </submittedName>
</protein>
<feature type="domain" description="Major facilitator superfamily (MFS) profile" evidence="7">
    <location>
        <begin position="6"/>
        <end position="522"/>
    </location>
</feature>
<evidence type="ECO:0000256" key="6">
    <source>
        <dbReference type="SAM" id="Phobius"/>
    </source>
</evidence>
<keyword evidence="4 6" id="KW-1133">Transmembrane helix</keyword>
<feature type="transmembrane region" description="Helical" evidence="6">
    <location>
        <begin position="344"/>
        <end position="361"/>
    </location>
</feature>
<dbReference type="EMBL" id="SOAU01000001">
    <property type="protein sequence ID" value="TDT18095.1"/>
    <property type="molecule type" value="Genomic_DNA"/>
</dbReference>
<evidence type="ECO:0000256" key="5">
    <source>
        <dbReference type="ARBA" id="ARBA00023136"/>
    </source>
</evidence>
<accession>A0A4R7I3Q4</accession>
<feature type="transmembrane region" description="Helical" evidence="6">
    <location>
        <begin position="412"/>
        <end position="435"/>
    </location>
</feature>
<dbReference type="Gene3D" id="1.20.1250.20">
    <property type="entry name" value="MFS general substrate transporter like domains"/>
    <property type="match status" value="2"/>
</dbReference>
<name>A0A4R7I3Q4_9ACTN</name>
<feature type="transmembrane region" description="Helical" evidence="6">
    <location>
        <begin position="312"/>
        <end position="332"/>
    </location>
</feature>
<feature type="transmembrane region" description="Helical" evidence="6">
    <location>
        <begin position="496"/>
        <end position="514"/>
    </location>
</feature>
<feature type="transmembrane region" description="Helical" evidence="6">
    <location>
        <begin position="279"/>
        <end position="300"/>
    </location>
</feature>
<evidence type="ECO:0000313" key="8">
    <source>
        <dbReference type="EMBL" id="TDT18095.1"/>
    </source>
</evidence>
<dbReference type="SUPFAM" id="SSF103473">
    <property type="entry name" value="MFS general substrate transporter"/>
    <property type="match status" value="1"/>
</dbReference>
<feature type="transmembrane region" description="Helical" evidence="6">
    <location>
        <begin position="232"/>
        <end position="250"/>
    </location>
</feature>
<feature type="transmembrane region" description="Helical" evidence="6">
    <location>
        <begin position="194"/>
        <end position="212"/>
    </location>
</feature>
<dbReference type="GO" id="GO:0022857">
    <property type="term" value="F:transmembrane transporter activity"/>
    <property type="evidence" value="ECO:0007669"/>
    <property type="project" value="InterPro"/>
</dbReference>
<comment type="caution">
    <text evidence="8">The sequence shown here is derived from an EMBL/GenBank/DDBJ whole genome shotgun (WGS) entry which is preliminary data.</text>
</comment>
<dbReference type="Pfam" id="PF07690">
    <property type="entry name" value="MFS_1"/>
    <property type="match status" value="1"/>
</dbReference>
<dbReference type="PANTHER" id="PTHR42718">
    <property type="entry name" value="MAJOR FACILITATOR SUPERFAMILY MULTIDRUG TRANSPORTER MFSC"/>
    <property type="match status" value="1"/>
</dbReference>
<keyword evidence="2" id="KW-0813">Transport</keyword>
<dbReference type="GO" id="GO:0005886">
    <property type="term" value="C:plasma membrane"/>
    <property type="evidence" value="ECO:0007669"/>
    <property type="project" value="UniProtKB-SubCell"/>
</dbReference>
<dbReference type="OrthoDB" id="5315310at2"/>
<dbReference type="PRINTS" id="PR01036">
    <property type="entry name" value="TCRTETB"/>
</dbReference>
<proteinExistence type="predicted"/>
<feature type="transmembrane region" description="Helical" evidence="6">
    <location>
        <begin position="160"/>
        <end position="182"/>
    </location>
</feature>
<dbReference type="PROSITE" id="PS50850">
    <property type="entry name" value="MFS"/>
    <property type="match status" value="1"/>
</dbReference>
<dbReference type="RefSeq" id="WP_133870334.1">
    <property type="nucleotide sequence ID" value="NZ_SOAU01000001.1"/>
</dbReference>
<feature type="transmembrane region" description="Helical" evidence="6">
    <location>
        <begin position="367"/>
        <end position="391"/>
    </location>
</feature>
<evidence type="ECO:0000259" key="7">
    <source>
        <dbReference type="PROSITE" id="PS50850"/>
    </source>
</evidence>
<dbReference type="PANTHER" id="PTHR42718:SF9">
    <property type="entry name" value="MAJOR FACILITATOR SUPERFAMILY MULTIDRUG TRANSPORTER MFSC"/>
    <property type="match status" value="1"/>
</dbReference>
<evidence type="ECO:0000256" key="4">
    <source>
        <dbReference type="ARBA" id="ARBA00022989"/>
    </source>
</evidence>
<keyword evidence="5 6" id="KW-0472">Membrane</keyword>
<keyword evidence="3 6" id="KW-0812">Transmembrane</keyword>
<comment type="subcellular location">
    <subcellularLocation>
        <location evidence="1">Cell membrane</location>
        <topology evidence="1">Multi-pass membrane protein</topology>
    </subcellularLocation>
</comment>
<feature type="transmembrane region" description="Helical" evidence="6">
    <location>
        <begin position="97"/>
        <end position="118"/>
    </location>
</feature>
<sequence>MGKWGPLIVLSLAQFLMVIDQAVMNVSISQLVDDFDTTVTTIQGVITFYALTMAMLMITGGKIGDILGRRRAFAIGHIIYASGSALTAASWSVGSLLVGWSILEGVGAALVLPALVALVASNYTDTKDRVAAFGVIGGVAGAGIAVGPIIGGYFTAELSWRWVFVGEVIIAIVIVSMIGLISDAPVAKKPKLDILGAILTALGLGMIVVAALQSSDWGWIRPKNSPVTPFGFSITPFLLVGGLIVLWAFARWQEHRERSGNDPLVKLELLEILPLRSGLGSFLAQSVILLGIFFTLPLYFQIVLGFDALETGIRMLPISIAMLITSMSGPALAKRFPPRRIVQAGFVTLVLAAFLLLGRINPELDDVGVSVALVVLGIGMGLIASQLGNVIQSSVEVADRGEAGGLQYTAQQLGSALGTALIGAIVIGALVVAFVDNIESNEAVPAEITDAVEISVNEQASFVASELVETGLRDAGVDAATTDEIVAGYEQAQLDALKVGLLVAAMIALGALFMTRNLPAERLRDEPAPTTT</sequence>
<reference evidence="8 9" key="1">
    <citation type="submission" date="2019-03" db="EMBL/GenBank/DDBJ databases">
        <title>Sequencing the genomes of 1000 actinobacteria strains.</title>
        <authorList>
            <person name="Klenk H.-P."/>
        </authorList>
    </citation>
    <scope>NUCLEOTIDE SEQUENCE [LARGE SCALE GENOMIC DNA]</scope>
    <source>
        <strain evidence="8 9">DSM 18936</strain>
    </source>
</reference>
<dbReference type="AlphaFoldDB" id="A0A4R7I3Q4"/>
<feature type="transmembrane region" description="Helical" evidence="6">
    <location>
        <begin position="130"/>
        <end position="154"/>
    </location>
</feature>
<feature type="transmembrane region" description="Helical" evidence="6">
    <location>
        <begin position="41"/>
        <end position="60"/>
    </location>
</feature>
<dbReference type="InterPro" id="IPR011701">
    <property type="entry name" value="MFS"/>
</dbReference>
<evidence type="ECO:0000256" key="1">
    <source>
        <dbReference type="ARBA" id="ARBA00004651"/>
    </source>
</evidence>
<feature type="transmembrane region" description="Helical" evidence="6">
    <location>
        <begin position="72"/>
        <end position="91"/>
    </location>
</feature>
<evidence type="ECO:0000256" key="2">
    <source>
        <dbReference type="ARBA" id="ARBA00022448"/>
    </source>
</evidence>
<organism evidence="8 9">
    <name type="scientific">Ilumatobacter fluminis</name>
    <dbReference type="NCBI Taxonomy" id="467091"/>
    <lineage>
        <taxon>Bacteria</taxon>
        <taxon>Bacillati</taxon>
        <taxon>Actinomycetota</taxon>
        <taxon>Acidimicrobiia</taxon>
        <taxon>Acidimicrobiales</taxon>
        <taxon>Ilumatobacteraceae</taxon>
        <taxon>Ilumatobacter</taxon>
    </lineage>
</organism>
<dbReference type="CDD" id="cd17321">
    <property type="entry name" value="MFS_MMR_MDR_like"/>
    <property type="match status" value="1"/>
</dbReference>